<feature type="compositionally biased region" description="Polar residues" evidence="3">
    <location>
        <begin position="270"/>
        <end position="279"/>
    </location>
</feature>
<dbReference type="AlphaFoldDB" id="A0A7S3PRD4"/>
<reference evidence="5" key="1">
    <citation type="submission" date="2021-01" db="EMBL/GenBank/DDBJ databases">
        <authorList>
            <person name="Corre E."/>
            <person name="Pelletier E."/>
            <person name="Niang G."/>
            <person name="Scheremetjew M."/>
            <person name="Finn R."/>
            <person name="Kale V."/>
            <person name="Holt S."/>
            <person name="Cochrane G."/>
            <person name="Meng A."/>
            <person name="Brown T."/>
            <person name="Cohen L."/>
        </authorList>
    </citation>
    <scope>NUCLEOTIDE SEQUENCE</scope>
    <source>
        <strain evidence="5">GSBS06</strain>
    </source>
</reference>
<feature type="region of interest" description="Disordered" evidence="3">
    <location>
        <begin position="1"/>
        <end position="55"/>
    </location>
</feature>
<proteinExistence type="predicted"/>
<comment type="subcellular location">
    <subcellularLocation>
        <location evidence="1">Nucleus</location>
    </subcellularLocation>
</comment>
<feature type="compositionally biased region" description="Acidic residues" evidence="3">
    <location>
        <begin position="23"/>
        <end position="36"/>
    </location>
</feature>
<evidence type="ECO:0000259" key="4">
    <source>
        <dbReference type="Pfam" id="PF00808"/>
    </source>
</evidence>
<dbReference type="Pfam" id="PF00808">
    <property type="entry name" value="CBFD_NFYB_HMF"/>
    <property type="match status" value="1"/>
</dbReference>
<evidence type="ECO:0000313" key="5">
    <source>
        <dbReference type="EMBL" id="CAE0447628.1"/>
    </source>
</evidence>
<keyword evidence="2" id="KW-0539">Nucleus</keyword>
<feature type="compositionally biased region" description="Basic and acidic residues" evidence="3">
    <location>
        <begin position="37"/>
        <end position="55"/>
    </location>
</feature>
<organism evidence="5">
    <name type="scientific">Aplanochytrium stocchinoi</name>
    <dbReference type="NCBI Taxonomy" id="215587"/>
    <lineage>
        <taxon>Eukaryota</taxon>
        <taxon>Sar</taxon>
        <taxon>Stramenopiles</taxon>
        <taxon>Bigyra</taxon>
        <taxon>Labyrinthulomycetes</taxon>
        <taxon>Thraustochytrida</taxon>
        <taxon>Thraustochytriidae</taxon>
        <taxon>Aplanochytrium</taxon>
    </lineage>
</organism>
<dbReference type="SUPFAM" id="SSF47113">
    <property type="entry name" value="Histone-fold"/>
    <property type="match status" value="1"/>
</dbReference>
<feature type="region of interest" description="Disordered" evidence="3">
    <location>
        <begin position="247"/>
        <end position="279"/>
    </location>
</feature>
<dbReference type="GO" id="GO:0046982">
    <property type="term" value="F:protein heterodimerization activity"/>
    <property type="evidence" value="ECO:0007669"/>
    <property type="project" value="InterPro"/>
</dbReference>
<dbReference type="PANTHER" id="PTHR10252">
    <property type="entry name" value="HISTONE-LIKE TRANSCRIPTION FACTOR CCAAT-RELATED"/>
    <property type="match status" value="1"/>
</dbReference>
<dbReference type="CDD" id="cd22908">
    <property type="entry name" value="HFD_NFYC-like"/>
    <property type="match status" value="1"/>
</dbReference>
<evidence type="ECO:0000256" key="3">
    <source>
        <dbReference type="SAM" id="MobiDB-lite"/>
    </source>
</evidence>
<accession>A0A7S3PRD4</accession>
<dbReference type="InterPro" id="IPR050568">
    <property type="entry name" value="Transcr_DNA_Rep_Reg"/>
</dbReference>
<dbReference type="EMBL" id="HBIN01022883">
    <property type="protein sequence ID" value="CAE0447628.1"/>
    <property type="molecule type" value="Transcribed_RNA"/>
</dbReference>
<feature type="compositionally biased region" description="Basic and acidic residues" evidence="3">
    <location>
        <begin position="1"/>
        <end position="22"/>
    </location>
</feature>
<feature type="domain" description="Transcription factor CBF/NF-Y/archaeal histone" evidence="4">
    <location>
        <begin position="85"/>
        <end position="143"/>
    </location>
</feature>
<evidence type="ECO:0000256" key="2">
    <source>
        <dbReference type="ARBA" id="ARBA00023242"/>
    </source>
</evidence>
<dbReference type="Gene3D" id="1.10.20.10">
    <property type="entry name" value="Histone, subunit A"/>
    <property type="match status" value="1"/>
</dbReference>
<dbReference type="GO" id="GO:0005634">
    <property type="term" value="C:nucleus"/>
    <property type="evidence" value="ECO:0007669"/>
    <property type="project" value="UniProtKB-SubCell"/>
</dbReference>
<sequence>MYKVTADGKAKPSSSEEGKVDDEVALEDESEEEGEGDGIHSEEQEKENQKRAEKAVEDFLKKETDEISKMDHNGDDLKQDREVGLATVKRIMKLNEKVKMVSAEAPVVLSKAAELILGEMAIRAYHECKNTRRKTIKKKDVASGVKKSDMFDFLIDIIHDTVAPNNSMYEKINKRGGIGAYDGVNTMFWTHENMIEQMRAYQMFLQSGRQYDETDEEERKKWEKTQKEMWAAYNRAVSHSTGIQYIQADSLAPNSHSQPKTGKKRKNADTDTVTSKDAG</sequence>
<dbReference type="InterPro" id="IPR003958">
    <property type="entry name" value="CBFA_NFYB_domain"/>
</dbReference>
<dbReference type="InterPro" id="IPR009072">
    <property type="entry name" value="Histone-fold"/>
</dbReference>
<protein>
    <recommendedName>
        <fullName evidence="4">Transcription factor CBF/NF-Y/archaeal histone domain-containing protein</fullName>
    </recommendedName>
</protein>
<evidence type="ECO:0000256" key="1">
    <source>
        <dbReference type="ARBA" id="ARBA00004123"/>
    </source>
</evidence>
<name>A0A7S3PRD4_9STRA</name>
<gene>
    <name evidence="5" type="ORF">ASTO00021_LOCUS17597</name>
</gene>